<dbReference type="EMBL" id="CP043473">
    <property type="protein sequence ID" value="QEL55857.1"/>
    <property type="molecule type" value="Genomic_DNA"/>
</dbReference>
<feature type="domain" description="PilX/PilW C-terminal" evidence="2">
    <location>
        <begin position="89"/>
        <end position="167"/>
    </location>
</feature>
<dbReference type="AlphaFoldDB" id="A0A5C1DII7"/>
<protein>
    <submittedName>
        <fullName evidence="4">Pilus assembly protein PilX</fullName>
    </submittedName>
</protein>
<organism evidence="4 5">
    <name type="scientific">Chromobacterium paludis</name>
    <dbReference type="NCBI Taxonomy" id="2605945"/>
    <lineage>
        <taxon>Bacteria</taxon>
        <taxon>Pseudomonadati</taxon>
        <taxon>Pseudomonadota</taxon>
        <taxon>Betaproteobacteria</taxon>
        <taxon>Neisseriales</taxon>
        <taxon>Chromobacteriaceae</taxon>
        <taxon>Chromobacterium</taxon>
    </lineage>
</organism>
<evidence type="ECO:0000313" key="5">
    <source>
        <dbReference type="Proteomes" id="UP000322079"/>
    </source>
</evidence>
<keyword evidence="5" id="KW-1185">Reference proteome</keyword>
<evidence type="ECO:0000313" key="4">
    <source>
        <dbReference type="EMBL" id="QEL55857.1"/>
    </source>
</evidence>
<keyword evidence="1" id="KW-1133">Transmembrane helix</keyword>
<reference evidence="4 5" key="1">
    <citation type="submission" date="2019-08" db="EMBL/GenBank/DDBJ databases">
        <title>Chromobacterium paludis, a novel bacterium isolated from a Maryland marsh pond.</title>
        <authorList>
            <person name="Blackburn M.B."/>
            <person name="Gundersen-Rindal D.E."/>
        </authorList>
    </citation>
    <scope>NUCLEOTIDE SEQUENCE [LARGE SCALE GENOMIC DNA]</scope>
    <source>
        <strain evidence="5">IIBBL 257-1</strain>
    </source>
</reference>
<feature type="transmembrane region" description="Helical" evidence="1">
    <location>
        <begin position="12"/>
        <end position="33"/>
    </location>
</feature>
<dbReference type="Pfam" id="PF13681">
    <property type="entry name" value="PilX"/>
    <property type="match status" value="1"/>
</dbReference>
<dbReference type="RefSeq" id="WP_149296214.1">
    <property type="nucleotide sequence ID" value="NZ_CP043473.1"/>
</dbReference>
<evidence type="ECO:0000259" key="3">
    <source>
        <dbReference type="Pfam" id="PF14341"/>
    </source>
</evidence>
<accession>A0A5C1DII7</accession>
<evidence type="ECO:0000256" key="1">
    <source>
        <dbReference type="SAM" id="Phobius"/>
    </source>
</evidence>
<dbReference type="Pfam" id="PF14341">
    <property type="entry name" value="PilX_N"/>
    <property type="match status" value="1"/>
</dbReference>
<dbReference type="InterPro" id="IPR025746">
    <property type="entry name" value="PilX_N_dom"/>
</dbReference>
<sequence>MKPRRHLHPQQGGFTLIAALMILIVITIIGLAMMRGVGLQGRMAGNIREKGRAFEAAQAALDFSEWWLIQGTNGSSTQAACTRAQSAMTLCSNALATPTDTTAWGSSYTLSNTDLPLLQNLGFAQPPQTYIQYMGLNSAANGALYQITTLGYGGNTNSIVVLQSTYTLYSGVKNLGK</sequence>
<proteinExistence type="predicted"/>
<evidence type="ECO:0000259" key="2">
    <source>
        <dbReference type="Pfam" id="PF13681"/>
    </source>
</evidence>
<dbReference type="Proteomes" id="UP000322079">
    <property type="component" value="Chromosome"/>
</dbReference>
<name>A0A5C1DII7_9NEIS</name>
<dbReference type="InterPro" id="IPR025205">
    <property type="entry name" value="PilX/PilW_C"/>
</dbReference>
<dbReference type="KEGG" id="chrm:FYK34_09915"/>
<keyword evidence="1" id="KW-0812">Transmembrane</keyword>
<feature type="domain" description="Type 4 fimbrial biogenesis protein PilX N-terminal" evidence="3">
    <location>
        <begin position="13"/>
        <end position="61"/>
    </location>
</feature>
<gene>
    <name evidence="4" type="ORF">FYK34_09915</name>
</gene>
<keyword evidence="1" id="KW-0472">Membrane</keyword>